<keyword evidence="3" id="KW-1185">Reference proteome</keyword>
<dbReference type="Proteomes" id="UP000267821">
    <property type="component" value="Unassembled WGS sequence"/>
</dbReference>
<name>A0A3N4M098_9PEZI</name>
<feature type="signal peptide" evidence="1">
    <location>
        <begin position="1"/>
        <end position="18"/>
    </location>
</feature>
<evidence type="ECO:0000313" key="3">
    <source>
        <dbReference type="Proteomes" id="UP000267821"/>
    </source>
</evidence>
<gene>
    <name evidence="2" type="ORF">L211DRAFT_865577</name>
</gene>
<organism evidence="2 3">
    <name type="scientific">Terfezia boudieri ATCC MYA-4762</name>
    <dbReference type="NCBI Taxonomy" id="1051890"/>
    <lineage>
        <taxon>Eukaryota</taxon>
        <taxon>Fungi</taxon>
        <taxon>Dikarya</taxon>
        <taxon>Ascomycota</taxon>
        <taxon>Pezizomycotina</taxon>
        <taxon>Pezizomycetes</taxon>
        <taxon>Pezizales</taxon>
        <taxon>Pezizaceae</taxon>
        <taxon>Terfezia</taxon>
    </lineage>
</organism>
<proteinExistence type="predicted"/>
<evidence type="ECO:0000256" key="1">
    <source>
        <dbReference type="SAM" id="SignalP"/>
    </source>
</evidence>
<accession>A0A3N4M098</accession>
<protein>
    <submittedName>
        <fullName evidence="2">Uncharacterized protein</fullName>
    </submittedName>
</protein>
<dbReference type="EMBL" id="ML121531">
    <property type="protein sequence ID" value="RPB27368.1"/>
    <property type="molecule type" value="Genomic_DNA"/>
</dbReference>
<reference evidence="2 3" key="1">
    <citation type="journal article" date="2018" name="Nat. Ecol. Evol.">
        <title>Pezizomycetes genomes reveal the molecular basis of ectomycorrhizal truffle lifestyle.</title>
        <authorList>
            <person name="Murat C."/>
            <person name="Payen T."/>
            <person name="Noel B."/>
            <person name="Kuo A."/>
            <person name="Morin E."/>
            <person name="Chen J."/>
            <person name="Kohler A."/>
            <person name="Krizsan K."/>
            <person name="Balestrini R."/>
            <person name="Da Silva C."/>
            <person name="Montanini B."/>
            <person name="Hainaut M."/>
            <person name="Levati E."/>
            <person name="Barry K.W."/>
            <person name="Belfiori B."/>
            <person name="Cichocki N."/>
            <person name="Clum A."/>
            <person name="Dockter R.B."/>
            <person name="Fauchery L."/>
            <person name="Guy J."/>
            <person name="Iotti M."/>
            <person name="Le Tacon F."/>
            <person name="Lindquist E.A."/>
            <person name="Lipzen A."/>
            <person name="Malagnac F."/>
            <person name="Mello A."/>
            <person name="Molinier V."/>
            <person name="Miyauchi S."/>
            <person name="Poulain J."/>
            <person name="Riccioni C."/>
            <person name="Rubini A."/>
            <person name="Sitrit Y."/>
            <person name="Splivallo R."/>
            <person name="Traeger S."/>
            <person name="Wang M."/>
            <person name="Zifcakova L."/>
            <person name="Wipf D."/>
            <person name="Zambonelli A."/>
            <person name="Paolocci F."/>
            <person name="Nowrousian M."/>
            <person name="Ottonello S."/>
            <person name="Baldrian P."/>
            <person name="Spatafora J.W."/>
            <person name="Henrissat B."/>
            <person name="Nagy L.G."/>
            <person name="Aury J.M."/>
            <person name="Wincker P."/>
            <person name="Grigoriev I.V."/>
            <person name="Bonfante P."/>
            <person name="Martin F.M."/>
        </authorList>
    </citation>
    <scope>NUCLEOTIDE SEQUENCE [LARGE SCALE GENOMIC DNA]</scope>
    <source>
        <strain evidence="2 3">ATCC MYA-4762</strain>
    </source>
</reference>
<dbReference type="InParanoid" id="A0A3N4M098"/>
<feature type="chain" id="PRO_5018300322" evidence="1">
    <location>
        <begin position="19"/>
        <end position="180"/>
    </location>
</feature>
<evidence type="ECO:0000313" key="2">
    <source>
        <dbReference type="EMBL" id="RPB27368.1"/>
    </source>
</evidence>
<keyword evidence="1" id="KW-0732">Signal</keyword>
<sequence length="180" mass="19874">MHLASFTLFWALLSLATAFSSGVDGIDLRSSIANKESIAIIELYNLSGLVEKGSQNCHREDISRVKPSLHVHSYGDAQVPHVEAGCRTDSIKYGGKKLTEISLGNSGCPGNGQWAACFEGQDSNVVRLMRKNTKNEGDEGKVKFQICTKPGEDIWLWRCSAGVCNFMKLGFECDGIWRWQ</sequence>
<dbReference type="AlphaFoldDB" id="A0A3N4M098"/>
<dbReference type="OrthoDB" id="10340634at2759"/>